<dbReference type="Pfam" id="PF20720">
    <property type="entry name" value="nSTAND3"/>
    <property type="match status" value="1"/>
</dbReference>
<evidence type="ECO:0000259" key="1">
    <source>
        <dbReference type="Pfam" id="PF07728"/>
    </source>
</evidence>
<evidence type="ECO:0000313" key="3">
    <source>
        <dbReference type="EMBL" id="ERK01763.1"/>
    </source>
</evidence>
<gene>
    <name evidence="3" type="ORF">HMPREF9145_0386</name>
</gene>
<keyword evidence="3" id="KW-0067">ATP-binding</keyword>
<dbReference type="InterPro" id="IPR011704">
    <property type="entry name" value="ATPase_dyneun-rel_AAA"/>
</dbReference>
<dbReference type="EMBL" id="AWGW01000007">
    <property type="protein sequence ID" value="ERK01763.1"/>
    <property type="molecule type" value="Genomic_DNA"/>
</dbReference>
<evidence type="ECO:0000259" key="2">
    <source>
        <dbReference type="Pfam" id="PF20720"/>
    </source>
</evidence>
<evidence type="ECO:0000313" key="4">
    <source>
        <dbReference type="Proteomes" id="UP000017023"/>
    </source>
</evidence>
<name>U2LB99_9BACT</name>
<keyword evidence="3" id="KW-0547">Nucleotide-binding</keyword>
<comment type="caution">
    <text evidence="3">The sequence shown here is derived from an EMBL/GenBank/DDBJ whole genome shotgun (WGS) entry which is preliminary data.</text>
</comment>
<dbReference type="AlphaFoldDB" id="U2LB99"/>
<accession>U2LB99</accession>
<proteinExistence type="predicted"/>
<dbReference type="Proteomes" id="UP000017023">
    <property type="component" value="Unassembled WGS sequence"/>
</dbReference>
<dbReference type="PANTHER" id="PTHR37291">
    <property type="entry name" value="5-METHYLCYTOSINE-SPECIFIC RESTRICTION ENZYME B"/>
    <property type="match status" value="1"/>
</dbReference>
<dbReference type="Gene3D" id="3.40.50.300">
    <property type="entry name" value="P-loop containing nucleotide triphosphate hydrolases"/>
    <property type="match status" value="2"/>
</dbReference>
<organism evidence="3 4">
    <name type="scientific">Segatella salivae F0493</name>
    <dbReference type="NCBI Taxonomy" id="1395125"/>
    <lineage>
        <taxon>Bacteria</taxon>
        <taxon>Pseudomonadati</taxon>
        <taxon>Bacteroidota</taxon>
        <taxon>Bacteroidia</taxon>
        <taxon>Bacteroidales</taxon>
        <taxon>Prevotellaceae</taxon>
        <taxon>Segatella</taxon>
    </lineage>
</organism>
<dbReference type="Pfam" id="PF07728">
    <property type="entry name" value="AAA_5"/>
    <property type="match status" value="1"/>
</dbReference>
<dbReference type="PATRIC" id="fig|1395125.3.peg.992"/>
<feature type="domain" description="Novel STAND NTPase 3" evidence="2">
    <location>
        <begin position="71"/>
        <end position="115"/>
    </location>
</feature>
<dbReference type="InterPro" id="IPR049050">
    <property type="entry name" value="nSTAND3"/>
</dbReference>
<dbReference type="RefSeq" id="WP_021824847.1">
    <property type="nucleotide sequence ID" value="NZ_AWGW01000007.1"/>
</dbReference>
<sequence length="480" mass="55387">MKNIQIIEKPKGTSSCDIGISVDDWQEILTNPQITTENYREALLAFYREPEHKANTIIDYVEAILKPKEMKTSKYQAYIDLLKQTHNLVFTGAPGTGKTHMAREIAKEMGAESMFVQFHPSYDYTDFVEGLRPIDNGEGHIVFERKDGVFKEFCRKAVQNLIDSSKSVEELSDETHWKMLLEEFVNDAIDNATTFKTVNGSEFVITGMTESYVSILNEQNAKASILNVSIHEILTLLFNEITLEYVRDIRRYFGRMFGTQADSYTYVIVKQIREKHQSASANKVNQKHSSRIQERDYVFIIDEINRGEVSKIFGELFYAIDPGYRDDKDNPVQTQYQNLIPTSDVFAKGFYVPRNVYILATMNDIDRSVESMDFAMRRRFTWKEIKPECTEDMLDNLGQSLADSAKETMHRLNNEIVATDGLGAAYSVGPAYFMKIKDLKGDFSALWNMNIEPLLREYLRGFRAIDDMMEKFRKAFFREG</sequence>
<dbReference type="GO" id="GO:0016887">
    <property type="term" value="F:ATP hydrolysis activity"/>
    <property type="evidence" value="ECO:0007669"/>
    <property type="project" value="InterPro"/>
</dbReference>
<dbReference type="SUPFAM" id="SSF52540">
    <property type="entry name" value="P-loop containing nucleoside triphosphate hydrolases"/>
    <property type="match status" value="1"/>
</dbReference>
<dbReference type="GO" id="GO:0005524">
    <property type="term" value="F:ATP binding"/>
    <property type="evidence" value="ECO:0007669"/>
    <property type="project" value="UniProtKB-KW"/>
</dbReference>
<feature type="domain" description="ATPase dynein-related AAA" evidence="1">
    <location>
        <begin position="285"/>
        <end position="380"/>
    </location>
</feature>
<dbReference type="InterPro" id="IPR027417">
    <property type="entry name" value="P-loop_NTPase"/>
</dbReference>
<dbReference type="InterPro" id="IPR052934">
    <property type="entry name" value="Methyl-DNA_Rec/Restrict_Enz"/>
</dbReference>
<protein>
    <submittedName>
        <fullName evidence="3">IstB-like ATP-binding domain protein</fullName>
    </submittedName>
</protein>
<dbReference type="PANTHER" id="PTHR37291:SF1">
    <property type="entry name" value="TYPE IV METHYL-DIRECTED RESTRICTION ENZYME ECOKMCRB SUBUNIT"/>
    <property type="match status" value="1"/>
</dbReference>
<reference evidence="3 4" key="1">
    <citation type="submission" date="2013-08" db="EMBL/GenBank/DDBJ databases">
        <authorList>
            <person name="Durkin A.S."/>
            <person name="Haft D.R."/>
            <person name="McCorrison J."/>
            <person name="Torralba M."/>
            <person name="Gillis M."/>
            <person name="Haft D.H."/>
            <person name="Methe B."/>
            <person name="Sutton G."/>
            <person name="Nelson K.E."/>
        </authorList>
    </citation>
    <scope>NUCLEOTIDE SEQUENCE [LARGE SCALE GENOMIC DNA]</scope>
    <source>
        <strain evidence="3 4">F0493</strain>
    </source>
</reference>
<dbReference type="GeneID" id="78497613"/>